<name>A0A7U2NQQ5_PHANO</name>
<dbReference type="VEuPathDB" id="FungiDB:JI435_127040"/>
<feature type="region of interest" description="Disordered" evidence="2">
    <location>
        <begin position="865"/>
        <end position="902"/>
    </location>
</feature>
<evidence type="ECO:0000256" key="2">
    <source>
        <dbReference type="SAM" id="MobiDB-lite"/>
    </source>
</evidence>
<feature type="compositionally biased region" description="Polar residues" evidence="2">
    <location>
        <begin position="1017"/>
        <end position="1034"/>
    </location>
</feature>
<feature type="compositionally biased region" description="Basic and acidic residues" evidence="2">
    <location>
        <begin position="1064"/>
        <end position="1095"/>
    </location>
</feature>
<feature type="compositionally biased region" description="Polar residues" evidence="2">
    <location>
        <begin position="927"/>
        <end position="937"/>
    </location>
</feature>
<gene>
    <name evidence="3" type="ORF">JI435_127040</name>
</gene>
<evidence type="ECO:0000256" key="1">
    <source>
        <dbReference type="SAM" id="Coils"/>
    </source>
</evidence>
<evidence type="ECO:0000313" key="4">
    <source>
        <dbReference type="Proteomes" id="UP000663193"/>
    </source>
</evidence>
<feature type="region of interest" description="Disordered" evidence="2">
    <location>
        <begin position="916"/>
        <end position="937"/>
    </location>
</feature>
<dbReference type="EMBL" id="CP069043">
    <property type="protein sequence ID" value="QRD06883.1"/>
    <property type="molecule type" value="Genomic_DNA"/>
</dbReference>
<dbReference type="OrthoDB" id="3946750at2759"/>
<evidence type="ECO:0000313" key="3">
    <source>
        <dbReference type="EMBL" id="QRD06883.1"/>
    </source>
</evidence>
<feature type="region of interest" description="Disordered" evidence="2">
    <location>
        <begin position="35"/>
        <end position="59"/>
    </location>
</feature>
<feature type="compositionally biased region" description="Basic and acidic residues" evidence="2">
    <location>
        <begin position="176"/>
        <end position="185"/>
    </location>
</feature>
<feature type="region of interest" description="Disordered" evidence="2">
    <location>
        <begin position="1017"/>
        <end position="1103"/>
    </location>
</feature>
<feature type="compositionally biased region" description="Polar residues" evidence="2">
    <location>
        <begin position="870"/>
        <end position="885"/>
    </location>
</feature>
<reference evidence="4" key="1">
    <citation type="journal article" date="2021" name="BMC Genomics">
        <title>Chromosome-level genome assembly and manually-curated proteome of model necrotroph Parastagonospora nodorum Sn15 reveals a genome-wide trove of candidate effector homologs, and redundancy of virulence-related functions within an accessory chromosome.</title>
        <authorList>
            <person name="Bertazzoni S."/>
            <person name="Jones D.A.B."/>
            <person name="Phan H.T."/>
            <person name="Tan K.-C."/>
            <person name="Hane J.K."/>
        </authorList>
    </citation>
    <scope>NUCLEOTIDE SEQUENCE [LARGE SCALE GENOMIC DNA]</scope>
    <source>
        <strain evidence="4">SN15 / ATCC MYA-4574 / FGSC 10173)</strain>
    </source>
</reference>
<accession>A0A7U2NQQ5</accession>
<dbReference type="AlphaFoldDB" id="A0A7U2NQQ5"/>
<feature type="compositionally biased region" description="Polar residues" evidence="2">
    <location>
        <begin position="292"/>
        <end position="321"/>
    </location>
</feature>
<feature type="compositionally biased region" description="Basic and acidic residues" evidence="2">
    <location>
        <begin position="415"/>
        <end position="427"/>
    </location>
</feature>
<sequence>MAWWRRDPSLFSRSPVHRYAQRVLRDNQATLRTRCFSRSPSKNAQHEDNGERKRPENMSNLEWMQLQHYERWRKRLQEDPYKTLFGASNDMLNGKGLMDWDWIHKSFPKWILNDMEVDDKPQEKSPERPKNHKRVETRDESPDTMPKARESVVSKPYLRRATFERDESAGIVSPSDLRRPREHSHVKVVGHGSPGSRMSATAAVAPSADGLNNSAPKDVSSATEHHIPHPIVLSNDEVIARQPAALEARLAHNGLNDAAEGTSARDTPFMKEFLNNLRSEELEFHNAISDQGSWRQTAVQRRAATESTIKPQAQPSVPSTSIEKEASPALPSTIEPSQPLPAPFPRDQTDKTFNEGMNWRLKQESTSPRTEIKAQDDIPPARSPSDVLKQLPEDDIDFLSAADIRASMRMKRGRKPTEEQRQAERQSLEEAFTAAQDPPHLDPMLEAGVVNDQHVRRAEREKRAVQVAEQANIAESLKESHPHIPAAGAPIESSIDRMKKWIETTGASFAKQFWQDPTEEADVTKTKLFFDKVANYIKKGQAATRHVTADLEKDVPASIPLLKRLRSDEQILDAAIHRLRQRSPSGTSQGISPRKIRAMQSLKTRFHQTNNELEKAYEALRQLAGTEAATNATGSFKRRLTAASTVLHKNSQLLRMLVWSLQARLEDPNVDRSILSNYKVVADNLLSLRDTQVTLMRLVERAMLVYNVVPNAPENLDAIKAEQSAEFASCEDPFVRARLAADAHLIDEIKASKIAKDAVSEEQVAIEPKRSTSTILNEPSPLAHSLFRPFGPAIEKLGSKEVQEQMKENETRKLRDTKLVDEIKQSYQERYSKINAEHQQVASSTMEHESSKQDLEKPIQMLKDDPEASLSISQDSPLVTASEPSKPTGDAEKQFATTSEQVTSALEKADAALKTTVTQPEPEFEPTSATTPSQSMETLPTHYTIIVRDPQTDALSITTSTSGPPRDTSPAVPLHQALSDLDSPAKFIPYITSGLEVVSAKKDILVLRDAIDSSASTRPFETVRTSPATTSEQPDFSRDSINPIDGTTRLSPTGYVGPEETAEQLEKEFQERRQAASRMNVKENTQDEPRKGNTKEKKRGAGGVAKTAIWVAGMCYVAGVIGEIATGG</sequence>
<dbReference type="Proteomes" id="UP000663193">
    <property type="component" value="Chromosome 21"/>
</dbReference>
<feature type="coiled-coil region" evidence="1">
    <location>
        <begin position="562"/>
        <end position="619"/>
    </location>
</feature>
<keyword evidence="1" id="KW-0175">Coiled coil</keyword>
<proteinExistence type="predicted"/>
<organism evidence="3 4">
    <name type="scientific">Phaeosphaeria nodorum (strain SN15 / ATCC MYA-4574 / FGSC 10173)</name>
    <name type="common">Glume blotch fungus</name>
    <name type="synonym">Parastagonospora nodorum</name>
    <dbReference type="NCBI Taxonomy" id="321614"/>
    <lineage>
        <taxon>Eukaryota</taxon>
        <taxon>Fungi</taxon>
        <taxon>Dikarya</taxon>
        <taxon>Ascomycota</taxon>
        <taxon>Pezizomycotina</taxon>
        <taxon>Dothideomycetes</taxon>
        <taxon>Pleosporomycetidae</taxon>
        <taxon>Pleosporales</taxon>
        <taxon>Pleosporineae</taxon>
        <taxon>Phaeosphaeriaceae</taxon>
        <taxon>Parastagonospora</taxon>
    </lineage>
</organism>
<feature type="region of interest" description="Disordered" evidence="2">
    <location>
        <begin position="408"/>
        <end position="427"/>
    </location>
</feature>
<dbReference type="RefSeq" id="XP_001802924.1">
    <property type="nucleotide sequence ID" value="XM_001802872.1"/>
</dbReference>
<feature type="region of interest" description="Disordered" evidence="2">
    <location>
        <begin position="173"/>
        <end position="199"/>
    </location>
</feature>
<keyword evidence="4" id="KW-1185">Reference proteome</keyword>
<feature type="region of interest" description="Disordered" evidence="2">
    <location>
        <begin position="292"/>
        <end position="388"/>
    </location>
</feature>
<feature type="compositionally biased region" description="Basic and acidic residues" evidence="2">
    <location>
        <begin position="44"/>
        <end position="56"/>
    </location>
</feature>
<dbReference type="KEGG" id="pno:SNOG_12704"/>
<feature type="region of interest" description="Disordered" evidence="2">
    <location>
        <begin position="119"/>
        <end position="151"/>
    </location>
</feature>
<protein>
    <submittedName>
        <fullName evidence="3">Uncharacterized protein</fullName>
    </submittedName>
</protein>